<dbReference type="Gene3D" id="3.30.70.1230">
    <property type="entry name" value="Nucleotide cyclase"/>
    <property type="match status" value="1"/>
</dbReference>
<sequence>MSSEHIEPPVYRADPDSPNTAKSSEKGTDKYNEKPPMYREASGVGVPSGNQTVDTATSAELGREFSCNSAFTDRVGAIRDKPADALTSQELLEEVMADDTAPSLLRLSLSWQSDAVLEIAVLEAIVARSDEKKDIITLAEEDTQHAAAIGVPVPRGSTDTESSSNGVSISDLDDAVLADRLGQWSVEVSVMNAGTVAEVRQTVGVVAKSCENTTHTSSTNPRRHYQLAWYEIIEHDVQKPITVEQEALRRQQKEDARQRQKYQRRSSTATSSGNESDGSSRRKSSLLRTMGWMTGQGQGKSSSQDQIESKRKVSQESAAGELQPMAENRELAATPTEDTGRPQLKMISGKPGAADIYRKYNVVITLYRDDEGVGEVSLPLEMLLRSSLPITAWLELSEIDQSFKARLQRVGVLTSHKRKKNKILTRFQQDWEDPRIYLRKLISLETLFIIITLCQILFATLIVTVILYRYAYSELTSSAEMVSKEVRSSIIDELSILMEAVQVQVVITATAIQVLIETEDWSTASHLLQTNFESQRSPSQESVGEVANQNISQLLYFGTSDSQFISTGLAYIAEEGVRDSLVNYRGLPDYSGTNGSNMIGFGLNQDCGAFNFSCTLANFSNPRRRVEGYNPVARPWYIKASESSDYKPIWTDTYPYVGTGGLGITAALRFPRNPARATEFVTAADVALAGLDEKLANMTYYISGYGYIWEADTYWLVASSLAAPIRTADGERIPISESTQQDIQMSGQFVTDLCNFNPKCVNQTIVYHYEDVLISLDVFESVGLNWVVTVVIPNEDFLAFYDKMLIVCVIVALADTVLTVLLTILVVSSITGKLTQATKQLANFSRLDFASEVPDTQSFVKEICRIYEALVAMRLSLRSFSKYVPPSVVKILVEQGQEARLGGHRRVISIFFSDIAGFSQLSETVDLDQLLPLLGTYLQEMSVLIQDNEGIIDKFIGDHIMALWNAPDSVSEHAYKACETALLSQARLTSMRWEWEAVGCPYLQSRIGIHTGDAIVGNFGSADRLNYTALGDSVNLASRLQGLNDMYGTDIIISAETQALVSESFVCRPLDVVAVKGRQQPIWVYELVAHRDAVTPEQADGVALFSDAFARYQAQDLDAAAELFGRYIKEFNLTDKAANMHLRTCLNAPEGFQGFRVMTTK</sequence>
<dbReference type="GO" id="GO:0006171">
    <property type="term" value="P:cAMP biosynthetic process"/>
    <property type="evidence" value="ECO:0007669"/>
    <property type="project" value="TreeGrafter"/>
</dbReference>
<dbReference type="PROSITE" id="PS50125">
    <property type="entry name" value="GUANYLATE_CYCLASE_2"/>
    <property type="match status" value="1"/>
</dbReference>
<dbReference type="GeneID" id="25904949"/>
<organism evidence="4 5">
    <name type="scientific">Sphaeroforma arctica JP610</name>
    <dbReference type="NCBI Taxonomy" id="667725"/>
    <lineage>
        <taxon>Eukaryota</taxon>
        <taxon>Ichthyosporea</taxon>
        <taxon>Ichthyophonida</taxon>
        <taxon>Sphaeroforma</taxon>
    </lineage>
</organism>
<feature type="compositionally biased region" description="Basic and acidic residues" evidence="1">
    <location>
        <begin position="247"/>
        <end position="258"/>
    </location>
</feature>
<evidence type="ECO:0000313" key="4">
    <source>
        <dbReference type="EMBL" id="KNC83301.1"/>
    </source>
</evidence>
<dbReference type="Proteomes" id="UP000054560">
    <property type="component" value="Unassembled WGS sequence"/>
</dbReference>
<evidence type="ECO:0000256" key="1">
    <source>
        <dbReference type="SAM" id="MobiDB-lite"/>
    </source>
</evidence>
<feature type="compositionally biased region" description="Basic and acidic residues" evidence="1">
    <location>
        <begin position="23"/>
        <end position="37"/>
    </location>
</feature>
<dbReference type="EMBL" id="KQ241845">
    <property type="protein sequence ID" value="KNC83301.1"/>
    <property type="molecule type" value="Genomic_DNA"/>
</dbReference>
<feature type="transmembrane region" description="Helical" evidence="2">
    <location>
        <begin position="447"/>
        <end position="468"/>
    </location>
</feature>
<keyword evidence="2" id="KW-0472">Membrane</keyword>
<feature type="compositionally biased region" description="Polar residues" evidence="1">
    <location>
        <begin position="265"/>
        <end position="277"/>
    </location>
</feature>
<accession>A0A0L0G384</accession>
<dbReference type="SUPFAM" id="SSF55073">
    <property type="entry name" value="Nucleotide cyclase"/>
    <property type="match status" value="1"/>
</dbReference>
<name>A0A0L0G384_9EUKA</name>
<dbReference type="OrthoDB" id="10258068at2759"/>
<dbReference type="InterPro" id="IPR029787">
    <property type="entry name" value="Nucleotide_cyclase"/>
</dbReference>
<dbReference type="InterPro" id="IPR050697">
    <property type="entry name" value="Adenylyl/Guanylyl_Cyclase_3/4"/>
</dbReference>
<keyword evidence="5" id="KW-1185">Reference proteome</keyword>
<evidence type="ECO:0000259" key="3">
    <source>
        <dbReference type="PROSITE" id="PS50125"/>
    </source>
</evidence>
<dbReference type="eggNOG" id="KOG4171">
    <property type="taxonomic scope" value="Eukaryota"/>
</dbReference>
<evidence type="ECO:0000256" key="2">
    <source>
        <dbReference type="SAM" id="Phobius"/>
    </source>
</evidence>
<dbReference type="Pfam" id="PF00211">
    <property type="entry name" value="Guanylate_cyc"/>
    <property type="match status" value="1"/>
</dbReference>
<dbReference type="CDD" id="cd07302">
    <property type="entry name" value="CHD"/>
    <property type="match status" value="1"/>
</dbReference>
<protein>
    <recommendedName>
        <fullName evidence="3">Guanylate cyclase domain-containing protein</fullName>
    </recommendedName>
</protein>
<dbReference type="PANTHER" id="PTHR43081:SF1">
    <property type="entry name" value="ADENYLATE CYCLASE, TERMINAL-DIFFERENTIATION SPECIFIC"/>
    <property type="match status" value="1"/>
</dbReference>
<dbReference type="PANTHER" id="PTHR43081">
    <property type="entry name" value="ADENYLATE CYCLASE, TERMINAL-DIFFERENTIATION SPECIFIC-RELATED"/>
    <property type="match status" value="1"/>
</dbReference>
<dbReference type="GO" id="GO:0035556">
    <property type="term" value="P:intracellular signal transduction"/>
    <property type="evidence" value="ECO:0007669"/>
    <property type="project" value="InterPro"/>
</dbReference>
<dbReference type="STRING" id="667725.A0A0L0G384"/>
<gene>
    <name evidence="4" type="ORF">SARC_04445</name>
</gene>
<dbReference type="AlphaFoldDB" id="A0A0L0G384"/>
<evidence type="ECO:0000313" key="5">
    <source>
        <dbReference type="Proteomes" id="UP000054560"/>
    </source>
</evidence>
<feature type="transmembrane region" description="Helical" evidence="2">
    <location>
        <begin position="804"/>
        <end position="827"/>
    </location>
</feature>
<feature type="domain" description="Guanylate cyclase" evidence="3">
    <location>
        <begin position="909"/>
        <end position="1041"/>
    </location>
</feature>
<dbReference type="Gene3D" id="3.30.450.20">
    <property type="entry name" value="PAS domain"/>
    <property type="match status" value="2"/>
</dbReference>
<dbReference type="RefSeq" id="XP_014157203.1">
    <property type="nucleotide sequence ID" value="XM_014301728.1"/>
</dbReference>
<dbReference type="SMART" id="SM00044">
    <property type="entry name" value="CYCc"/>
    <property type="match status" value="1"/>
</dbReference>
<proteinExistence type="predicted"/>
<feature type="region of interest" description="Disordered" evidence="1">
    <location>
        <begin position="1"/>
        <end position="53"/>
    </location>
</feature>
<feature type="region of interest" description="Disordered" evidence="1">
    <location>
        <begin position="247"/>
        <end position="347"/>
    </location>
</feature>
<reference evidence="4 5" key="1">
    <citation type="submission" date="2011-02" db="EMBL/GenBank/DDBJ databases">
        <title>The Genome Sequence of Sphaeroforma arctica JP610.</title>
        <authorList>
            <consortium name="The Broad Institute Genome Sequencing Platform"/>
            <person name="Russ C."/>
            <person name="Cuomo C."/>
            <person name="Young S.K."/>
            <person name="Zeng Q."/>
            <person name="Gargeya S."/>
            <person name="Alvarado L."/>
            <person name="Berlin A."/>
            <person name="Chapman S.B."/>
            <person name="Chen Z."/>
            <person name="Freedman E."/>
            <person name="Gellesch M."/>
            <person name="Goldberg J."/>
            <person name="Griggs A."/>
            <person name="Gujja S."/>
            <person name="Heilman E."/>
            <person name="Heiman D."/>
            <person name="Howarth C."/>
            <person name="Mehta T."/>
            <person name="Neiman D."/>
            <person name="Pearson M."/>
            <person name="Roberts A."/>
            <person name="Saif S."/>
            <person name="Shea T."/>
            <person name="Shenoy N."/>
            <person name="Sisk P."/>
            <person name="Stolte C."/>
            <person name="Sykes S."/>
            <person name="White J."/>
            <person name="Yandava C."/>
            <person name="Burger G."/>
            <person name="Gray M.W."/>
            <person name="Holland P.W.H."/>
            <person name="King N."/>
            <person name="Lang F.B.F."/>
            <person name="Roger A.J."/>
            <person name="Ruiz-Trillo I."/>
            <person name="Haas B."/>
            <person name="Nusbaum C."/>
            <person name="Birren B."/>
        </authorList>
    </citation>
    <scope>NUCLEOTIDE SEQUENCE [LARGE SCALE GENOMIC DNA]</scope>
    <source>
        <strain evidence="4 5">JP610</strain>
    </source>
</reference>
<keyword evidence="2" id="KW-1133">Transmembrane helix</keyword>
<dbReference type="InterPro" id="IPR001054">
    <property type="entry name" value="A/G_cyclase"/>
</dbReference>
<keyword evidence="2" id="KW-0812">Transmembrane</keyword>